<sequence length="116" mass="12633">MHKTALLLLAISSFSYAASNDPWVLISNVGWTLDHVFQVPSTQRKCVCVKNVQTFRIYSDPYCNARAFSSSDCTGNFQAITTSGKPIENAQWVNSISFGKSGISSSGPSGCPNWYA</sequence>
<keyword evidence="1" id="KW-0732">Signal</keyword>
<keyword evidence="3" id="KW-1185">Reference proteome</keyword>
<feature type="chain" id="PRO_5042048536" evidence="1">
    <location>
        <begin position="18"/>
        <end position="116"/>
    </location>
</feature>
<evidence type="ECO:0000313" key="2">
    <source>
        <dbReference type="EMBL" id="KAG0280251.1"/>
    </source>
</evidence>
<name>A0AAD4DK50_9FUNG</name>
<proteinExistence type="predicted"/>
<comment type="caution">
    <text evidence="2">The sequence shown here is derived from an EMBL/GenBank/DDBJ whole genome shotgun (WGS) entry which is preliminary data.</text>
</comment>
<dbReference type="Proteomes" id="UP001194580">
    <property type="component" value="Unassembled WGS sequence"/>
</dbReference>
<dbReference type="AlphaFoldDB" id="A0AAD4DK50"/>
<feature type="signal peptide" evidence="1">
    <location>
        <begin position="1"/>
        <end position="17"/>
    </location>
</feature>
<evidence type="ECO:0000313" key="3">
    <source>
        <dbReference type="Proteomes" id="UP001194580"/>
    </source>
</evidence>
<reference evidence="2" key="1">
    <citation type="journal article" date="2020" name="Fungal Divers.">
        <title>Resolving the Mortierellaceae phylogeny through synthesis of multi-gene phylogenetics and phylogenomics.</title>
        <authorList>
            <person name="Vandepol N."/>
            <person name="Liber J."/>
            <person name="Desiro A."/>
            <person name="Na H."/>
            <person name="Kennedy M."/>
            <person name="Barry K."/>
            <person name="Grigoriev I.V."/>
            <person name="Miller A.N."/>
            <person name="O'Donnell K."/>
            <person name="Stajich J.E."/>
            <person name="Bonito G."/>
        </authorList>
    </citation>
    <scope>NUCLEOTIDE SEQUENCE</scope>
    <source>
        <strain evidence="2">NRRL 28262</strain>
    </source>
</reference>
<evidence type="ECO:0000256" key="1">
    <source>
        <dbReference type="SAM" id="SignalP"/>
    </source>
</evidence>
<dbReference type="EMBL" id="JAAAIL010000075">
    <property type="protein sequence ID" value="KAG0280251.1"/>
    <property type="molecule type" value="Genomic_DNA"/>
</dbReference>
<organism evidence="2 3">
    <name type="scientific">Linnemannia exigua</name>
    <dbReference type="NCBI Taxonomy" id="604196"/>
    <lineage>
        <taxon>Eukaryota</taxon>
        <taxon>Fungi</taxon>
        <taxon>Fungi incertae sedis</taxon>
        <taxon>Mucoromycota</taxon>
        <taxon>Mortierellomycotina</taxon>
        <taxon>Mortierellomycetes</taxon>
        <taxon>Mortierellales</taxon>
        <taxon>Mortierellaceae</taxon>
        <taxon>Linnemannia</taxon>
    </lineage>
</organism>
<protein>
    <submittedName>
        <fullName evidence="2">Uncharacterized protein</fullName>
    </submittedName>
</protein>
<accession>A0AAD4DK50</accession>
<gene>
    <name evidence="2" type="ORF">BGZ95_010771</name>
</gene>